<dbReference type="InterPro" id="IPR012677">
    <property type="entry name" value="Nucleotide-bd_a/b_plait_sf"/>
</dbReference>
<feature type="compositionally biased region" description="Low complexity" evidence="3">
    <location>
        <begin position="201"/>
        <end position="210"/>
    </location>
</feature>
<feature type="compositionally biased region" description="Polar residues" evidence="3">
    <location>
        <begin position="28"/>
        <end position="39"/>
    </location>
</feature>
<evidence type="ECO:0000256" key="1">
    <source>
        <dbReference type="ARBA" id="ARBA00022884"/>
    </source>
</evidence>
<dbReference type="PANTHER" id="PTHR19965:SF35">
    <property type="entry name" value="RNA ANNEALING PROTEIN YRA1"/>
    <property type="match status" value="1"/>
</dbReference>
<dbReference type="GO" id="GO:0006406">
    <property type="term" value="P:mRNA export from nucleus"/>
    <property type="evidence" value="ECO:0007669"/>
    <property type="project" value="TreeGrafter"/>
</dbReference>
<dbReference type="InterPro" id="IPR051229">
    <property type="entry name" value="ALYREF_mRNA_export"/>
</dbReference>
<evidence type="ECO:0000256" key="2">
    <source>
        <dbReference type="PROSITE-ProRule" id="PRU00176"/>
    </source>
</evidence>
<organism evidence="5 6">
    <name type="scientific">Tieghemiomyces parasiticus</name>
    <dbReference type="NCBI Taxonomy" id="78921"/>
    <lineage>
        <taxon>Eukaryota</taxon>
        <taxon>Fungi</taxon>
        <taxon>Fungi incertae sedis</taxon>
        <taxon>Zoopagomycota</taxon>
        <taxon>Kickxellomycotina</taxon>
        <taxon>Dimargaritomycetes</taxon>
        <taxon>Dimargaritales</taxon>
        <taxon>Dimargaritaceae</taxon>
        <taxon>Tieghemiomyces</taxon>
    </lineage>
</organism>
<dbReference type="SMART" id="SM01218">
    <property type="entry name" value="FoP_duplication"/>
    <property type="match status" value="1"/>
</dbReference>
<comment type="caution">
    <text evidence="5">The sequence shown here is derived from an EMBL/GenBank/DDBJ whole genome shotgun (WGS) entry which is preliminary data.</text>
</comment>
<name>A0A9W8DY52_9FUNG</name>
<protein>
    <recommendedName>
        <fullName evidence="4">RRM domain-containing protein</fullName>
    </recommendedName>
</protein>
<dbReference type="InterPro" id="IPR035979">
    <property type="entry name" value="RBD_domain_sf"/>
</dbReference>
<dbReference type="Proteomes" id="UP001150569">
    <property type="component" value="Unassembled WGS sequence"/>
</dbReference>
<dbReference type="InterPro" id="IPR025715">
    <property type="entry name" value="FoP_C"/>
</dbReference>
<dbReference type="AlphaFoldDB" id="A0A9W8DY52"/>
<feature type="region of interest" description="Disordered" evidence="3">
    <location>
        <begin position="189"/>
        <end position="247"/>
    </location>
</feature>
<feature type="compositionally biased region" description="Basic and acidic residues" evidence="3">
    <location>
        <begin position="15"/>
        <end position="26"/>
    </location>
</feature>
<reference evidence="5" key="1">
    <citation type="submission" date="2022-07" db="EMBL/GenBank/DDBJ databases">
        <title>Phylogenomic reconstructions and comparative analyses of Kickxellomycotina fungi.</title>
        <authorList>
            <person name="Reynolds N.K."/>
            <person name="Stajich J.E."/>
            <person name="Barry K."/>
            <person name="Grigoriev I.V."/>
            <person name="Crous P."/>
            <person name="Smith M.E."/>
        </authorList>
    </citation>
    <scope>NUCLEOTIDE SEQUENCE</scope>
    <source>
        <strain evidence="5">RSA 861</strain>
    </source>
</reference>
<dbReference type="InterPro" id="IPR000504">
    <property type="entry name" value="RRM_dom"/>
</dbReference>
<feature type="domain" description="RRM" evidence="4">
    <location>
        <begin position="82"/>
        <end position="158"/>
    </location>
</feature>
<accession>A0A9W8DY52</accession>
<dbReference type="OrthoDB" id="346839at2759"/>
<gene>
    <name evidence="5" type="ORF">IWQ60_005825</name>
</gene>
<dbReference type="EMBL" id="JANBPT010000328">
    <property type="protein sequence ID" value="KAJ1923525.1"/>
    <property type="molecule type" value="Genomic_DNA"/>
</dbReference>
<dbReference type="Gene3D" id="3.30.70.330">
    <property type="match status" value="1"/>
</dbReference>
<keyword evidence="6" id="KW-1185">Reference proteome</keyword>
<dbReference type="CDD" id="cd12418">
    <property type="entry name" value="RRM_Aly_REF_like"/>
    <property type="match status" value="1"/>
</dbReference>
<dbReference type="SUPFAM" id="SSF54928">
    <property type="entry name" value="RNA-binding domain, RBD"/>
    <property type="match status" value="1"/>
</dbReference>
<dbReference type="GO" id="GO:0003729">
    <property type="term" value="F:mRNA binding"/>
    <property type="evidence" value="ECO:0007669"/>
    <property type="project" value="TreeGrafter"/>
</dbReference>
<dbReference type="SMART" id="SM00360">
    <property type="entry name" value="RRM"/>
    <property type="match status" value="1"/>
</dbReference>
<keyword evidence="1 2" id="KW-0694">RNA-binding</keyword>
<sequence length="247" mass="26845">MSNLLDQSLDAIVNEDMKKNGRDRHSQTRSNTRTGTKRSNGPRRHQPYATTAAATPFVAPTVPTQLTTIASRRNAINAKLARKILISNLRQNVTKEDLLELFGQMGVLNVQLMCGSDGRSLGTATALFRRGEDALLAVETYNRVTLDNRPMRLELVQSPTHLSAVPAATPVIPSAMYHPAGMPMVPMHGGMNNAGGPMRANRPNPRSQQSRRSDGGDGAPRGRKPRPPAPTVASLDAEMDEYMAARD</sequence>
<evidence type="ECO:0000313" key="5">
    <source>
        <dbReference type="EMBL" id="KAJ1923525.1"/>
    </source>
</evidence>
<evidence type="ECO:0000313" key="6">
    <source>
        <dbReference type="Proteomes" id="UP001150569"/>
    </source>
</evidence>
<dbReference type="PANTHER" id="PTHR19965">
    <property type="entry name" value="RNA AND EXPORT FACTOR BINDING PROTEIN"/>
    <property type="match status" value="1"/>
</dbReference>
<dbReference type="Pfam" id="PF13865">
    <property type="entry name" value="FoP_duplication"/>
    <property type="match status" value="1"/>
</dbReference>
<dbReference type="GO" id="GO:0005634">
    <property type="term" value="C:nucleus"/>
    <property type="evidence" value="ECO:0007669"/>
    <property type="project" value="TreeGrafter"/>
</dbReference>
<evidence type="ECO:0000256" key="3">
    <source>
        <dbReference type="SAM" id="MobiDB-lite"/>
    </source>
</evidence>
<feature type="region of interest" description="Disordered" evidence="3">
    <location>
        <begin position="14"/>
        <end position="54"/>
    </location>
</feature>
<proteinExistence type="predicted"/>
<dbReference type="PROSITE" id="PS50102">
    <property type="entry name" value="RRM"/>
    <property type="match status" value="1"/>
</dbReference>
<dbReference type="Pfam" id="PF00076">
    <property type="entry name" value="RRM_1"/>
    <property type="match status" value="1"/>
</dbReference>
<evidence type="ECO:0000259" key="4">
    <source>
        <dbReference type="PROSITE" id="PS50102"/>
    </source>
</evidence>